<keyword evidence="2 6" id="KW-0732">Signal</keyword>
<keyword evidence="3" id="KW-0574">Periplasm</keyword>
<feature type="binding site" evidence="5">
    <location>
        <position position="213"/>
    </location>
    <ligand>
        <name>substrate</name>
    </ligand>
</feature>
<dbReference type="Pfam" id="PF03480">
    <property type="entry name" value="DctP"/>
    <property type="match status" value="1"/>
</dbReference>
<evidence type="ECO:0000256" key="4">
    <source>
        <dbReference type="PIRSR" id="PIRSR039026-1"/>
    </source>
</evidence>
<evidence type="ECO:0000256" key="5">
    <source>
        <dbReference type="PIRSR" id="PIRSR039026-2"/>
    </source>
</evidence>
<dbReference type="RefSeq" id="WP_189412952.1">
    <property type="nucleotide sequence ID" value="NZ_BMYJ01000012.1"/>
</dbReference>
<dbReference type="NCBIfam" id="NF037995">
    <property type="entry name" value="TRAP_S1"/>
    <property type="match status" value="1"/>
</dbReference>
<keyword evidence="8" id="KW-1185">Reference proteome</keyword>
<protein>
    <submittedName>
        <fullName evidence="7">ABC transporter substrate-binding protein</fullName>
    </submittedName>
</protein>
<dbReference type="InterPro" id="IPR026289">
    <property type="entry name" value="SBP_TakP-like"/>
</dbReference>
<feature type="binding site" evidence="4">
    <location>
        <position position="155"/>
    </location>
    <ligand>
        <name>substrate</name>
    </ligand>
</feature>
<dbReference type="Gene3D" id="3.40.190.170">
    <property type="entry name" value="Bacterial extracellular solute-binding protein, family 7"/>
    <property type="match status" value="1"/>
</dbReference>
<dbReference type="PIRSF" id="PIRSF039026">
    <property type="entry name" value="SiaP"/>
    <property type="match status" value="1"/>
</dbReference>
<organism evidence="7 8">
    <name type="scientific">Neogemmobacter tilapiae</name>
    <dbReference type="NCBI Taxonomy" id="875041"/>
    <lineage>
        <taxon>Bacteria</taxon>
        <taxon>Pseudomonadati</taxon>
        <taxon>Pseudomonadota</taxon>
        <taxon>Alphaproteobacteria</taxon>
        <taxon>Rhodobacterales</taxon>
        <taxon>Paracoccaceae</taxon>
        <taxon>Neogemmobacter</taxon>
    </lineage>
</organism>
<evidence type="ECO:0000256" key="2">
    <source>
        <dbReference type="ARBA" id="ARBA00022729"/>
    </source>
</evidence>
<evidence type="ECO:0000313" key="7">
    <source>
        <dbReference type="EMBL" id="GHC65072.1"/>
    </source>
</evidence>
<name>A0A918TWK5_9RHOB</name>
<gene>
    <name evidence="7" type="ORF">GCM10007315_31980</name>
</gene>
<feature type="chain" id="PRO_5037391497" evidence="6">
    <location>
        <begin position="26"/>
        <end position="362"/>
    </location>
</feature>
<dbReference type="PANTHER" id="PTHR33376">
    <property type="match status" value="1"/>
</dbReference>
<feature type="binding site" evidence="5">
    <location>
        <position position="214"/>
    </location>
    <ligand>
        <name>Na(+)</name>
        <dbReference type="ChEBI" id="CHEBI:29101"/>
    </ligand>
</feature>
<feature type="binding site" evidence="5">
    <location>
        <position position="239"/>
    </location>
    <ligand>
        <name>substrate</name>
    </ligand>
</feature>
<accession>A0A918TWK5</accession>
<evidence type="ECO:0000313" key="8">
    <source>
        <dbReference type="Proteomes" id="UP000638981"/>
    </source>
</evidence>
<comment type="caution">
    <text evidence="7">The sequence shown here is derived from an EMBL/GenBank/DDBJ whole genome shotgun (WGS) entry which is preliminary data.</text>
</comment>
<dbReference type="InterPro" id="IPR006311">
    <property type="entry name" value="TAT_signal"/>
</dbReference>
<dbReference type="GO" id="GO:0046872">
    <property type="term" value="F:metal ion binding"/>
    <property type="evidence" value="ECO:0007669"/>
    <property type="project" value="UniProtKB-KW"/>
</dbReference>
<dbReference type="AlphaFoldDB" id="A0A918TWK5"/>
<evidence type="ECO:0000256" key="1">
    <source>
        <dbReference type="ARBA" id="ARBA00004418"/>
    </source>
</evidence>
<reference evidence="7" key="2">
    <citation type="submission" date="2020-09" db="EMBL/GenBank/DDBJ databases">
        <authorList>
            <person name="Sun Q."/>
            <person name="Kim S."/>
        </authorList>
    </citation>
    <scope>NUCLEOTIDE SEQUENCE</scope>
    <source>
        <strain evidence="7">KCTC 23310</strain>
    </source>
</reference>
<evidence type="ECO:0000256" key="6">
    <source>
        <dbReference type="SAM" id="SignalP"/>
    </source>
</evidence>
<comment type="subcellular location">
    <subcellularLocation>
        <location evidence="1">Periplasm</location>
    </subcellularLocation>
</comment>
<reference evidence="7" key="1">
    <citation type="journal article" date="2014" name="Int. J. Syst. Evol. Microbiol.">
        <title>Complete genome sequence of Corynebacterium casei LMG S-19264T (=DSM 44701T), isolated from a smear-ripened cheese.</title>
        <authorList>
            <consortium name="US DOE Joint Genome Institute (JGI-PGF)"/>
            <person name="Walter F."/>
            <person name="Albersmeier A."/>
            <person name="Kalinowski J."/>
            <person name="Ruckert C."/>
        </authorList>
    </citation>
    <scope>NUCLEOTIDE SEQUENCE</scope>
    <source>
        <strain evidence="7">KCTC 23310</strain>
    </source>
</reference>
<dbReference type="PANTHER" id="PTHR33376:SF5">
    <property type="entry name" value="EXTRACYTOPLASMIC SOLUTE RECEPTOR PROTEIN"/>
    <property type="match status" value="1"/>
</dbReference>
<dbReference type="GO" id="GO:0042597">
    <property type="term" value="C:periplasmic space"/>
    <property type="evidence" value="ECO:0007669"/>
    <property type="project" value="UniProtKB-SubCell"/>
</dbReference>
<proteinExistence type="predicted"/>
<sequence>MKRRNFLSTAAVGAAASTLAAPAIAQSAPKISWRLTSGFPKALDTIYGAAETFAKMVSDATDGNFQIQAFPAGEIVPMPEASDAVANGTVEVAHTCSYYYWGKNPAFALGTAVPFMLNARGMNAWNYEGGGIDLMNKFYATQGLYGLPAGNTGVQMGGWWRKEINALADLAGVKMRIAGLAGKVMESMGVVPQQIPGGDIYPSLERGTIDAAEWVGPYDDEKLGLNKVAPYYYYPGFWEGGPMIHLFFNLQKWEELPENYKAIVQGAAAYANTDMLAKYDARNPKALRNLVAGGAQLRAFPEDVMKAGFEAANKIYADLSAENADFKEIVDAQAAFRNEANLWNQVAEYTYDTFMIRNRPKG</sequence>
<dbReference type="InterPro" id="IPR018389">
    <property type="entry name" value="DctP_fam"/>
</dbReference>
<dbReference type="GO" id="GO:0031317">
    <property type="term" value="C:tripartite ATP-independent periplasmic transporter complex"/>
    <property type="evidence" value="ECO:0007669"/>
    <property type="project" value="InterPro"/>
</dbReference>
<dbReference type="PROSITE" id="PS51318">
    <property type="entry name" value="TAT"/>
    <property type="match status" value="1"/>
</dbReference>
<feature type="signal peptide" evidence="6">
    <location>
        <begin position="1"/>
        <end position="25"/>
    </location>
</feature>
<dbReference type="Gene3D" id="3.40.190.10">
    <property type="entry name" value="Periplasmic binding protein-like II"/>
    <property type="match status" value="1"/>
</dbReference>
<dbReference type="GO" id="GO:0055085">
    <property type="term" value="P:transmembrane transport"/>
    <property type="evidence" value="ECO:0007669"/>
    <property type="project" value="InterPro"/>
</dbReference>
<feature type="binding site" evidence="4">
    <location>
        <position position="176"/>
    </location>
    <ligand>
        <name>substrate</name>
    </ligand>
</feature>
<dbReference type="EMBL" id="BMYJ01000012">
    <property type="protein sequence ID" value="GHC65072.1"/>
    <property type="molecule type" value="Genomic_DNA"/>
</dbReference>
<evidence type="ECO:0000256" key="3">
    <source>
        <dbReference type="ARBA" id="ARBA00022764"/>
    </source>
</evidence>
<dbReference type="Proteomes" id="UP000638981">
    <property type="component" value="Unassembled WGS sequence"/>
</dbReference>
<dbReference type="InterPro" id="IPR038404">
    <property type="entry name" value="TRAP_DctP_sf"/>
</dbReference>
<keyword evidence="5" id="KW-0479">Metal-binding</keyword>